<dbReference type="SUPFAM" id="SSF55455">
    <property type="entry name" value="SRF-like"/>
    <property type="match status" value="1"/>
</dbReference>
<dbReference type="InterPro" id="IPR033897">
    <property type="entry name" value="SRF-like_MADS-box"/>
</dbReference>
<dbReference type="CDD" id="cd00266">
    <property type="entry name" value="MADS_SRF_like"/>
    <property type="match status" value="1"/>
</dbReference>
<keyword evidence="2" id="KW-0805">Transcription regulation</keyword>
<accession>A0AAD4IQ43</accession>
<organism evidence="7 8">
    <name type="scientific">Perilla frutescens var. hirtella</name>
    <name type="common">Perilla citriodora</name>
    <name type="synonym">Perilla setoyensis</name>
    <dbReference type="NCBI Taxonomy" id="608512"/>
    <lineage>
        <taxon>Eukaryota</taxon>
        <taxon>Viridiplantae</taxon>
        <taxon>Streptophyta</taxon>
        <taxon>Embryophyta</taxon>
        <taxon>Tracheophyta</taxon>
        <taxon>Spermatophyta</taxon>
        <taxon>Magnoliopsida</taxon>
        <taxon>eudicotyledons</taxon>
        <taxon>Gunneridae</taxon>
        <taxon>Pentapetalae</taxon>
        <taxon>asterids</taxon>
        <taxon>lamiids</taxon>
        <taxon>Lamiales</taxon>
        <taxon>Lamiaceae</taxon>
        <taxon>Nepetoideae</taxon>
        <taxon>Elsholtzieae</taxon>
        <taxon>Perilla</taxon>
    </lineage>
</organism>
<dbReference type="PANTHER" id="PTHR11945:SF841">
    <property type="entry name" value="AGAMOUS-LIKE MADS-BOX PROTEIN AGL80"/>
    <property type="match status" value="1"/>
</dbReference>
<evidence type="ECO:0000313" key="7">
    <source>
        <dbReference type="EMBL" id="KAH6756692.1"/>
    </source>
</evidence>
<feature type="domain" description="MADS-box" evidence="6">
    <location>
        <begin position="1"/>
        <end position="47"/>
    </location>
</feature>
<dbReference type="InterPro" id="IPR002100">
    <property type="entry name" value="TF_MADSbox"/>
</dbReference>
<dbReference type="Pfam" id="PF00319">
    <property type="entry name" value="SRF-TF"/>
    <property type="match status" value="1"/>
</dbReference>
<dbReference type="GO" id="GO:0046983">
    <property type="term" value="F:protein dimerization activity"/>
    <property type="evidence" value="ECO:0007669"/>
    <property type="project" value="InterPro"/>
</dbReference>
<reference evidence="7 8" key="1">
    <citation type="journal article" date="2021" name="Nat. Commun.">
        <title>Incipient diploidization of the medicinal plant Perilla within 10,000 years.</title>
        <authorList>
            <person name="Zhang Y."/>
            <person name="Shen Q."/>
            <person name="Leng L."/>
            <person name="Zhang D."/>
            <person name="Chen S."/>
            <person name="Shi Y."/>
            <person name="Ning Z."/>
            <person name="Chen S."/>
        </authorList>
    </citation>
    <scope>NUCLEOTIDE SEQUENCE [LARGE SCALE GENOMIC DNA]</scope>
    <source>
        <strain evidence="8">cv. PC099</strain>
    </source>
</reference>
<evidence type="ECO:0000256" key="5">
    <source>
        <dbReference type="ARBA" id="ARBA00023242"/>
    </source>
</evidence>
<dbReference type="GO" id="GO:0005634">
    <property type="term" value="C:nucleus"/>
    <property type="evidence" value="ECO:0007669"/>
    <property type="project" value="UniProtKB-SubCell"/>
</dbReference>
<dbReference type="EMBL" id="SDAM02029543">
    <property type="protein sequence ID" value="KAH6756692.1"/>
    <property type="molecule type" value="Genomic_DNA"/>
</dbReference>
<keyword evidence="4" id="KW-0804">Transcription</keyword>
<dbReference type="GO" id="GO:0045944">
    <property type="term" value="P:positive regulation of transcription by RNA polymerase II"/>
    <property type="evidence" value="ECO:0007669"/>
    <property type="project" value="InterPro"/>
</dbReference>
<dbReference type="InterPro" id="IPR036879">
    <property type="entry name" value="TF_MADSbox_sf"/>
</dbReference>
<dbReference type="SMART" id="SM00432">
    <property type="entry name" value="MADS"/>
    <property type="match status" value="1"/>
</dbReference>
<dbReference type="AlphaFoldDB" id="A0AAD4IQ43"/>
<gene>
    <name evidence="7" type="ORF">C2S53_001094</name>
</gene>
<comment type="subcellular location">
    <subcellularLocation>
        <location evidence="1">Nucleus</location>
    </subcellularLocation>
</comment>
<proteinExistence type="predicted"/>
<dbReference type="Gene3D" id="3.40.1810.10">
    <property type="entry name" value="Transcription factor, MADS-box"/>
    <property type="match status" value="1"/>
</dbReference>
<dbReference type="Proteomes" id="UP001190926">
    <property type="component" value="Unassembled WGS sequence"/>
</dbReference>
<dbReference type="GO" id="GO:0000981">
    <property type="term" value="F:DNA-binding transcription factor activity, RNA polymerase II-specific"/>
    <property type="evidence" value="ECO:0007669"/>
    <property type="project" value="InterPro"/>
</dbReference>
<evidence type="ECO:0000313" key="8">
    <source>
        <dbReference type="Proteomes" id="UP001190926"/>
    </source>
</evidence>
<evidence type="ECO:0000256" key="1">
    <source>
        <dbReference type="ARBA" id="ARBA00004123"/>
    </source>
</evidence>
<keyword evidence="3" id="KW-0238">DNA-binding</keyword>
<name>A0AAD4IQ43_PERFH</name>
<dbReference type="GO" id="GO:0000978">
    <property type="term" value="F:RNA polymerase II cis-regulatory region sequence-specific DNA binding"/>
    <property type="evidence" value="ECO:0007669"/>
    <property type="project" value="TreeGrafter"/>
</dbReference>
<dbReference type="PANTHER" id="PTHR11945">
    <property type="entry name" value="MADS BOX PROTEIN"/>
    <property type="match status" value="1"/>
</dbReference>
<dbReference type="PRINTS" id="PR00404">
    <property type="entry name" value="MADSDOMAIN"/>
</dbReference>
<keyword evidence="5" id="KW-0539">Nucleus</keyword>
<protein>
    <recommendedName>
        <fullName evidence="6">MADS-box domain-containing protein</fullName>
    </recommendedName>
</protein>
<sequence length="159" mass="18858">MTRKRIKHEQIINEERRNVTFKKRMDGLLKKANELSILCGISVAIIIHKKWENNAVLWPSPSVLGERLQKFMDYRSEERERRIVTHESFMEQLVQGEREEIIKLKKAIQMKESQELMVKSMQTNSFNGLRLDQLNAMNSFADDMLKKLLKKDMELNSQH</sequence>
<evidence type="ECO:0000256" key="4">
    <source>
        <dbReference type="ARBA" id="ARBA00023163"/>
    </source>
</evidence>
<keyword evidence="8" id="KW-1185">Reference proteome</keyword>
<comment type="caution">
    <text evidence="7">The sequence shown here is derived from an EMBL/GenBank/DDBJ whole genome shotgun (WGS) entry which is preliminary data.</text>
</comment>
<evidence type="ECO:0000256" key="3">
    <source>
        <dbReference type="ARBA" id="ARBA00023125"/>
    </source>
</evidence>
<dbReference type="PROSITE" id="PS50066">
    <property type="entry name" value="MADS_BOX_2"/>
    <property type="match status" value="1"/>
</dbReference>
<evidence type="ECO:0000259" key="6">
    <source>
        <dbReference type="PROSITE" id="PS50066"/>
    </source>
</evidence>
<evidence type="ECO:0000256" key="2">
    <source>
        <dbReference type="ARBA" id="ARBA00023015"/>
    </source>
</evidence>